<sequence length="446" mass="49793">MKIRSRFIFYILSLLFIPFELIAGGYQVNLQGTRQIGRGHVGVAFYPDASSLFFNLGAAAFVEQSQITLGGSLILGGTTFQSQNNRAEGLFGTTQYETDNKVGTPFFAYGIYVPNTDNEILSRMTFGLAVFTPYGNSVDWEDNWIGRYAFEEITLETFFIRPTASFQITENLGFGAGLDFIFSNANLQSQLPIDGEPSGYGEFDGSGNLAISFSAALYWDINDQWSLGFSYRHGVDVKVRGDDFNFRSPSSLISDTPYDPDTFDPNNFSPTQSFFQNTKFDTEVPLPSTYTLGVGYFPTDRWSIGFDATLVGWSAYEELRFEFNQPVQGSFFTTSVRDYSDGWIFNIGAEYDLLVDQLIVRAGAYYDVSPVDDGYMTPETPDANALGISAGLSYQFTDRFGIDVAYLFLDKEKRSNTVPEGVETNGLNGTYKSQLHIPSFALQYKF</sequence>
<evidence type="ECO:0000256" key="7">
    <source>
        <dbReference type="ARBA" id="ARBA00023237"/>
    </source>
</evidence>
<reference evidence="9 10" key="1">
    <citation type="submission" date="2018-03" db="EMBL/GenBank/DDBJ databases">
        <title>Genomic Encyclopedia of Archaeal and Bacterial Type Strains, Phase II (KMG-II): from individual species to whole genera.</title>
        <authorList>
            <person name="Goeker M."/>
        </authorList>
    </citation>
    <scope>NUCLEOTIDE SEQUENCE [LARGE SCALE GENOMIC DNA]</scope>
    <source>
        <strain evidence="9 10">DSM 28229</strain>
    </source>
</reference>
<evidence type="ECO:0000256" key="8">
    <source>
        <dbReference type="SAM" id="Phobius"/>
    </source>
</evidence>
<dbReference type="PANTHER" id="PTHR35093:SF8">
    <property type="entry name" value="OUTER MEMBRANE PROTEIN NMB0088-RELATED"/>
    <property type="match status" value="1"/>
</dbReference>
<comment type="caution">
    <text evidence="9">The sequence shown here is derived from an EMBL/GenBank/DDBJ whole genome shotgun (WGS) entry which is preliminary data.</text>
</comment>
<comment type="subcellular location">
    <subcellularLocation>
        <location evidence="1">Cell outer membrane</location>
        <topology evidence="1">Multi-pass membrane protein</topology>
    </subcellularLocation>
</comment>
<dbReference type="Proteomes" id="UP000245535">
    <property type="component" value="Unassembled WGS sequence"/>
</dbReference>
<feature type="transmembrane region" description="Helical" evidence="8">
    <location>
        <begin position="7"/>
        <end position="26"/>
    </location>
</feature>
<dbReference type="OrthoDB" id="9922at2"/>
<evidence type="ECO:0000256" key="4">
    <source>
        <dbReference type="ARBA" id="ARBA00022692"/>
    </source>
</evidence>
<dbReference type="PANTHER" id="PTHR35093">
    <property type="entry name" value="OUTER MEMBRANE PROTEIN NMB0088-RELATED"/>
    <property type="match status" value="1"/>
</dbReference>
<keyword evidence="5" id="KW-0732">Signal</keyword>
<evidence type="ECO:0000256" key="1">
    <source>
        <dbReference type="ARBA" id="ARBA00004571"/>
    </source>
</evidence>
<keyword evidence="6 8" id="KW-0472">Membrane</keyword>
<dbReference type="GO" id="GO:0015483">
    <property type="term" value="F:long-chain fatty acid transporting porin activity"/>
    <property type="evidence" value="ECO:0007669"/>
    <property type="project" value="TreeGrafter"/>
</dbReference>
<keyword evidence="8" id="KW-1133">Transmembrane helix</keyword>
<dbReference type="Gene3D" id="2.40.160.60">
    <property type="entry name" value="Outer membrane protein transport protein (OMPP1/FadL/TodX)"/>
    <property type="match status" value="1"/>
</dbReference>
<dbReference type="RefSeq" id="WP_109617001.1">
    <property type="nucleotide sequence ID" value="NZ_QGDO01000002.1"/>
</dbReference>
<accession>A0A315ZC42</accession>
<dbReference type="Pfam" id="PF03349">
    <property type="entry name" value="Toluene_X"/>
    <property type="match status" value="1"/>
</dbReference>
<evidence type="ECO:0000313" key="10">
    <source>
        <dbReference type="Proteomes" id="UP000245535"/>
    </source>
</evidence>
<evidence type="ECO:0000256" key="5">
    <source>
        <dbReference type="ARBA" id="ARBA00022729"/>
    </source>
</evidence>
<dbReference type="SUPFAM" id="SSF56935">
    <property type="entry name" value="Porins"/>
    <property type="match status" value="1"/>
</dbReference>
<name>A0A315ZC42_SEDFL</name>
<proteinExistence type="inferred from homology"/>
<evidence type="ECO:0000313" key="9">
    <source>
        <dbReference type="EMBL" id="PWJ42882.1"/>
    </source>
</evidence>
<keyword evidence="10" id="KW-1185">Reference proteome</keyword>
<gene>
    <name evidence="9" type="ORF">BC781_102428</name>
</gene>
<dbReference type="AlphaFoldDB" id="A0A315ZC42"/>
<evidence type="ECO:0000256" key="2">
    <source>
        <dbReference type="ARBA" id="ARBA00008163"/>
    </source>
</evidence>
<keyword evidence="7" id="KW-0998">Cell outer membrane</keyword>
<protein>
    <submittedName>
        <fullName evidence="9">Long-chain fatty acid transport protein</fullName>
    </submittedName>
</protein>
<organism evidence="9 10">
    <name type="scientific">Sediminitomix flava</name>
    <dbReference type="NCBI Taxonomy" id="379075"/>
    <lineage>
        <taxon>Bacteria</taxon>
        <taxon>Pseudomonadati</taxon>
        <taxon>Bacteroidota</taxon>
        <taxon>Cytophagia</taxon>
        <taxon>Cytophagales</taxon>
        <taxon>Flammeovirgaceae</taxon>
        <taxon>Sediminitomix</taxon>
    </lineage>
</organism>
<evidence type="ECO:0000256" key="3">
    <source>
        <dbReference type="ARBA" id="ARBA00022452"/>
    </source>
</evidence>
<keyword evidence="3" id="KW-1134">Transmembrane beta strand</keyword>
<evidence type="ECO:0000256" key="6">
    <source>
        <dbReference type="ARBA" id="ARBA00023136"/>
    </source>
</evidence>
<comment type="similarity">
    <text evidence="2">Belongs to the OmpP1/FadL family.</text>
</comment>
<keyword evidence="4 8" id="KW-0812">Transmembrane</keyword>
<dbReference type="EMBL" id="QGDO01000002">
    <property type="protein sequence ID" value="PWJ42882.1"/>
    <property type="molecule type" value="Genomic_DNA"/>
</dbReference>
<dbReference type="GO" id="GO:0009279">
    <property type="term" value="C:cell outer membrane"/>
    <property type="evidence" value="ECO:0007669"/>
    <property type="project" value="UniProtKB-SubCell"/>
</dbReference>
<dbReference type="InterPro" id="IPR005017">
    <property type="entry name" value="OMPP1/FadL/TodX"/>
</dbReference>